<keyword evidence="4" id="KW-1185">Reference proteome</keyword>
<gene>
    <name evidence="3" type="ORF">CEXT_640951</name>
</gene>
<dbReference type="EMBL" id="BPLR01002655">
    <property type="protein sequence ID" value="GIX76242.1"/>
    <property type="molecule type" value="Genomic_DNA"/>
</dbReference>
<protein>
    <submittedName>
        <fullName evidence="3">Uncharacterized protein</fullName>
    </submittedName>
</protein>
<keyword evidence="2" id="KW-1133">Transmembrane helix</keyword>
<evidence type="ECO:0000256" key="2">
    <source>
        <dbReference type="SAM" id="Phobius"/>
    </source>
</evidence>
<keyword evidence="2" id="KW-0812">Transmembrane</keyword>
<feature type="transmembrane region" description="Helical" evidence="2">
    <location>
        <begin position="95"/>
        <end position="115"/>
    </location>
</feature>
<evidence type="ECO:0000256" key="1">
    <source>
        <dbReference type="SAM" id="MobiDB-lite"/>
    </source>
</evidence>
<proteinExistence type="predicted"/>
<dbReference type="AlphaFoldDB" id="A0AAV4MY45"/>
<organism evidence="3 4">
    <name type="scientific">Caerostris extrusa</name>
    <name type="common">Bark spider</name>
    <name type="synonym">Caerostris bankana</name>
    <dbReference type="NCBI Taxonomy" id="172846"/>
    <lineage>
        <taxon>Eukaryota</taxon>
        <taxon>Metazoa</taxon>
        <taxon>Ecdysozoa</taxon>
        <taxon>Arthropoda</taxon>
        <taxon>Chelicerata</taxon>
        <taxon>Arachnida</taxon>
        <taxon>Araneae</taxon>
        <taxon>Araneomorphae</taxon>
        <taxon>Entelegynae</taxon>
        <taxon>Araneoidea</taxon>
        <taxon>Araneidae</taxon>
        <taxon>Caerostris</taxon>
    </lineage>
</organism>
<reference evidence="3 4" key="1">
    <citation type="submission" date="2021-06" db="EMBL/GenBank/DDBJ databases">
        <title>Caerostris extrusa draft genome.</title>
        <authorList>
            <person name="Kono N."/>
            <person name="Arakawa K."/>
        </authorList>
    </citation>
    <scope>NUCLEOTIDE SEQUENCE [LARGE SCALE GENOMIC DNA]</scope>
</reference>
<dbReference type="Proteomes" id="UP001054945">
    <property type="component" value="Unassembled WGS sequence"/>
</dbReference>
<comment type="caution">
    <text evidence="3">The sequence shown here is derived from an EMBL/GenBank/DDBJ whole genome shotgun (WGS) entry which is preliminary data.</text>
</comment>
<accession>A0AAV4MY45</accession>
<name>A0AAV4MY45_CAEEX</name>
<evidence type="ECO:0000313" key="4">
    <source>
        <dbReference type="Proteomes" id="UP001054945"/>
    </source>
</evidence>
<keyword evidence="2" id="KW-0472">Membrane</keyword>
<feature type="region of interest" description="Disordered" evidence="1">
    <location>
        <begin position="1"/>
        <end position="73"/>
    </location>
</feature>
<sequence>MTEMQKEVEDDNSSNVGRAPQNVVARNSEVETRTSQSCHIPIGGFEKISHPNPSRRLLRNHSPEKGAHVTSSENDCLRTYFCDDVSLGKKWPKPFALFCLVLGYKSMLSLFFLSFHS</sequence>
<evidence type="ECO:0000313" key="3">
    <source>
        <dbReference type="EMBL" id="GIX76242.1"/>
    </source>
</evidence>